<keyword evidence="2 6" id="KW-0547">Nucleotide-binding</keyword>
<dbReference type="STRING" id="519441.Smon_0917"/>
<dbReference type="InterPro" id="IPR036277">
    <property type="entry name" value="SMC_hinge_sf"/>
</dbReference>
<keyword evidence="3 6" id="KW-0067">ATP-binding</keyword>
<feature type="coiled-coil region" evidence="6">
    <location>
        <begin position="234"/>
        <end position="443"/>
    </location>
</feature>
<dbReference type="Gene3D" id="1.20.1060.20">
    <property type="match status" value="1"/>
</dbReference>
<dbReference type="PIRSF" id="PIRSF005719">
    <property type="entry name" value="SMC"/>
    <property type="match status" value="1"/>
</dbReference>
<comment type="subcellular location">
    <subcellularLocation>
        <location evidence="6">Cytoplasm</location>
    </subcellularLocation>
</comment>
<reference evidence="8 9" key="1">
    <citation type="journal article" date="2009" name="Stand. Genomic Sci.">
        <title>Complete genome sequence of Streptobacillus moniliformis type strain (9901T).</title>
        <authorList>
            <person name="Nolan M."/>
            <person name="Gronow S."/>
            <person name="Lapidus A."/>
            <person name="Ivanova N."/>
            <person name="Copeland A."/>
            <person name="Lucas S."/>
            <person name="Del Rio T.G."/>
            <person name="Chen F."/>
            <person name="Tice H."/>
            <person name="Pitluck S."/>
            <person name="Cheng J.F."/>
            <person name="Sims D."/>
            <person name="Meincke L."/>
            <person name="Bruce D."/>
            <person name="Goodwin L."/>
            <person name="Brettin T."/>
            <person name="Han C."/>
            <person name="Detter J.C."/>
            <person name="Ovchinikova G."/>
            <person name="Pati A."/>
            <person name="Mavromatis K."/>
            <person name="Mikhailova N."/>
            <person name="Chen A."/>
            <person name="Palaniappan K."/>
            <person name="Land M."/>
            <person name="Hauser L."/>
            <person name="Chang Y.J."/>
            <person name="Jeffries C.D."/>
            <person name="Rohde M."/>
            <person name="Sproer C."/>
            <person name="Goker M."/>
            <person name="Bristow J."/>
            <person name="Eisen J.A."/>
            <person name="Markowitz V."/>
            <person name="Hugenholtz P."/>
            <person name="Kyrpides N.C."/>
            <person name="Klenk H.P."/>
            <person name="Chain P."/>
        </authorList>
    </citation>
    <scope>NUCLEOTIDE SEQUENCE [LARGE SCALE GENOMIC DNA]</scope>
    <source>
        <strain evidence="9">ATCC 14647 / DSM 12112 / NCTC 10651 / 9901</strain>
    </source>
</reference>
<organism evidence="8 9">
    <name type="scientific">Streptobacillus moniliformis (strain ATCC 14647 / DSM 12112 / NCTC 10651 / 9901)</name>
    <dbReference type="NCBI Taxonomy" id="519441"/>
    <lineage>
        <taxon>Bacteria</taxon>
        <taxon>Fusobacteriati</taxon>
        <taxon>Fusobacteriota</taxon>
        <taxon>Fusobacteriia</taxon>
        <taxon>Fusobacteriales</taxon>
        <taxon>Leptotrichiaceae</taxon>
        <taxon>Streptobacillus</taxon>
    </lineage>
</organism>
<dbReference type="GO" id="GO:0005694">
    <property type="term" value="C:chromosome"/>
    <property type="evidence" value="ECO:0007669"/>
    <property type="project" value="InterPro"/>
</dbReference>
<dbReference type="AlphaFoldDB" id="D1AYK7"/>
<dbReference type="SUPFAM" id="SSF52540">
    <property type="entry name" value="P-loop containing nucleoside triphosphate hydrolases"/>
    <property type="match status" value="1"/>
</dbReference>
<dbReference type="Pfam" id="PF06470">
    <property type="entry name" value="SMC_hinge"/>
    <property type="match status" value="1"/>
</dbReference>
<evidence type="ECO:0000256" key="3">
    <source>
        <dbReference type="ARBA" id="ARBA00022840"/>
    </source>
</evidence>
<dbReference type="NCBIfam" id="TIGR02168">
    <property type="entry name" value="SMC_prok_B"/>
    <property type="match status" value="1"/>
</dbReference>
<accession>D1AYK7</accession>
<dbReference type="OrthoDB" id="9808768at2"/>
<dbReference type="GeneID" id="29674031"/>
<dbReference type="InterPro" id="IPR011890">
    <property type="entry name" value="SMC_prok"/>
</dbReference>
<dbReference type="PANTHER" id="PTHR43977">
    <property type="entry name" value="STRUCTURAL MAINTENANCE OF CHROMOSOMES PROTEIN 3"/>
    <property type="match status" value="1"/>
</dbReference>
<comment type="function">
    <text evidence="6">Required for chromosome condensation and partitioning.</text>
</comment>
<gene>
    <name evidence="6" type="primary">smc</name>
    <name evidence="8" type="ordered locus">Smon_0917</name>
</gene>
<name>D1AYK7_STRM9</name>
<dbReference type="GO" id="GO:0005737">
    <property type="term" value="C:cytoplasm"/>
    <property type="evidence" value="ECO:0007669"/>
    <property type="project" value="UniProtKB-SubCell"/>
</dbReference>
<evidence type="ECO:0000259" key="7">
    <source>
        <dbReference type="SMART" id="SM00968"/>
    </source>
</evidence>
<keyword evidence="9" id="KW-1185">Reference proteome</keyword>
<dbReference type="RefSeq" id="WP_012858932.1">
    <property type="nucleotide sequence ID" value="NC_013515.1"/>
</dbReference>
<dbReference type="GO" id="GO:0030261">
    <property type="term" value="P:chromosome condensation"/>
    <property type="evidence" value="ECO:0007669"/>
    <property type="project" value="InterPro"/>
</dbReference>
<feature type="binding site" evidence="6">
    <location>
        <begin position="32"/>
        <end position="39"/>
    </location>
    <ligand>
        <name>ATP</name>
        <dbReference type="ChEBI" id="CHEBI:30616"/>
    </ligand>
</feature>
<dbReference type="InterPro" id="IPR010935">
    <property type="entry name" value="SMC_hinge"/>
</dbReference>
<dbReference type="EMBL" id="CP001779">
    <property type="protein sequence ID" value="ACZ01383.1"/>
    <property type="molecule type" value="Genomic_DNA"/>
</dbReference>
<dbReference type="GO" id="GO:0003677">
    <property type="term" value="F:DNA binding"/>
    <property type="evidence" value="ECO:0007669"/>
    <property type="project" value="UniProtKB-UniRule"/>
</dbReference>
<dbReference type="KEGG" id="smf:Smon_0917"/>
<comment type="domain">
    <text evidence="6">Contains large globular domains required for ATP hydrolysis at each terminus and a third globular domain forming a flexible hinge near the middle of the molecule. These domains are separated by coiled-coil structures.</text>
</comment>
<evidence type="ECO:0000256" key="4">
    <source>
        <dbReference type="ARBA" id="ARBA00023054"/>
    </source>
</evidence>
<dbReference type="SMART" id="SM00968">
    <property type="entry name" value="SMC_hinge"/>
    <property type="match status" value="1"/>
</dbReference>
<dbReference type="eggNOG" id="COG1196">
    <property type="taxonomic scope" value="Bacteria"/>
</dbReference>
<evidence type="ECO:0000256" key="2">
    <source>
        <dbReference type="ARBA" id="ARBA00022741"/>
    </source>
</evidence>
<keyword evidence="1 6" id="KW-0963">Cytoplasm</keyword>
<comment type="similarity">
    <text evidence="6">Belongs to the SMC family.</text>
</comment>
<dbReference type="Gene3D" id="3.30.70.1620">
    <property type="match status" value="1"/>
</dbReference>
<feature type="coiled-coil region" evidence="6">
    <location>
        <begin position="783"/>
        <end position="956"/>
    </location>
</feature>
<dbReference type="Gene3D" id="3.40.50.300">
    <property type="entry name" value="P-loop containing nucleotide triphosphate hydrolases"/>
    <property type="match status" value="2"/>
</dbReference>
<keyword evidence="5 6" id="KW-0238">DNA-binding</keyword>
<dbReference type="InterPro" id="IPR027417">
    <property type="entry name" value="P-loop_NTPase"/>
</dbReference>
<evidence type="ECO:0000313" key="9">
    <source>
        <dbReference type="Proteomes" id="UP000002072"/>
    </source>
</evidence>
<dbReference type="Proteomes" id="UP000002072">
    <property type="component" value="Chromosome"/>
</dbReference>
<feature type="coiled-coil region" evidence="6">
    <location>
        <begin position="678"/>
        <end position="754"/>
    </location>
</feature>
<dbReference type="GO" id="GO:0005524">
    <property type="term" value="F:ATP binding"/>
    <property type="evidence" value="ECO:0007669"/>
    <property type="project" value="UniProtKB-UniRule"/>
</dbReference>
<dbReference type="SUPFAM" id="SSF75553">
    <property type="entry name" value="Smc hinge domain"/>
    <property type="match status" value="1"/>
</dbReference>
<dbReference type="GO" id="GO:0016887">
    <property type="term" value="F:ATP hydrolysis activity"/>
    <property type="evidence" value="ECO:0007669"/>
    <property type="project" value="InterPro"/>
</dbReference>
<dbReference type="InterPro" id="IPR003395">
    <property type="entry name" value="RecF/RecN/SMC_N"/>
</dbReference>
<comment type="subunit">
    <text evidence="6">Homodimer.</text>
</comment>
<keyword evidence="4 6" id="KW-0175">Coiled coil</keyword>
<dbReference type="Pfam" id="PF02463">
    <property type="entry name" value="SMC_N"/>
    <property type="match status" value="1"/>
</dbReference>
<evidence type="ECO:0000313" key="8">
    <source>
        <dbReference type="EMBL" id="ACZ01383.1"/>
    </source>
</evidence>
<dbReference type="GO" id="GO:0007059">
    <property type="term" value="P:chromosome segregation"/>
    <property type="evidence" value="ECO:0007669"/>
    <property type="project" value="UniProtKB-UniRule"/>
</dbReference>
<dbReference type="InterPro" id="IPR024704">
    <property type="entry name" value="SMC"/>
</dbReference>
<feature type="domain" description="SMC hinge" evidence="7">
    <location>
        <begin position="521"/>
        <end position="637"/>
    </location>
</feature>
<evidence type="ECO:0000256" key="1">
    <source>
        <dbReference type="ARBA" id="ARBA00022490"/>
    </source>
</evidence>
<dbReference type="HOGENOM" id="CLU_001042_2_2_0"/>
<sequence>MYLKALEINGFKSFSIKTIIDFTQGITAIVGPNGSGKSNILDAILWVLGEQSYKNIRAAMSSDVIFSGGKNKKHANSAEVSLVIDNTDRYLDYEADEVKITRRIYRNGDGEYLINNKKSRLKDIHNLFMDTGIGKQAYSIIGQGRVERIIGSNPKEIREILEEAAGTKRAKVEKEDALKRLSNVQVELDKIIYVEKELEQRVKRLKEESEKAGLYNSIVHQINVNKYMLYEYSINKIEIEQDKLNLEKKENNKKIEDIQINLELEKKSLINTGEKKNNLIQNIEDEKNKLNNIYKELEEIKENLSTSIREKSNYEVKLSEKLAIKDKLMQDEIKYNEKLNVEIKEINALTKDYSKKNENIEILKEKIEYLTKLRNEMEEKLSLHEKAINEIEMKRYRLRGENEDLERKNKLTENNINKLEEEKNSLLLNFEKVKLEYESLKNKQSSQEEFNKDILNNQRYYTDEISILEKDRKNVAVSRQKVIFEKESKISKLNSIQKTLDDNVFLTASSKFILDTFKDDKNIVDSVSNLLEIPEKYLTAISTLVGYSLNDIVIKKASESNKYISELKNKKIGTISFLPLDIIKTSTKLNKVPDGNGVIDFARNIVKIKEIEYEKVVDHIFSNALIVENLDIANTLIKKGYNDRIITLDGDLVTSRGRISGGYKKNKVDLTLGKREELNIIKKEIELLDNKIIELENEYNNIDKKISVLDEKLNIENEKVNKFKLEYNDIKYLIDLKNNELTSLERKMDTINYEIKDSNLMIVENTNKIDKNIQEIDRSMIIIEDIYNEREELEFKLGEIEDVDKHQTKLHNMLVDFAVLNEKLTNKKNSKDELEIMYNKVKNDLEEINTFEHNKDELFSKYNKEIEEKNKLVDELTNNKDMLSESIKNNEILLKDIEKDETNHFTVINELEKETIKMINIVEKLSENIGRNSKELENLNEKLEGLQESKESIINDFNYNPLEEDKVSQVKSNIAKLENKKENIGSVNLASIDEYNFENERYLDLVSQKQDLENSSNSIKSLISNIENDMINKFTFAFNEIKNNFKYMCSEIFYGAKGDIKLTDTENILTTGLELSVKYKNKPEQTLMLLSGGEKSMLAVSFIMAIFMFKPSPFTFFDEIEAALDEANTKKIVELLRRFIDKSQFILITHNKETMKGSDRLYGVTMNKEVGESRIVSVDI</sequence>
<dbReference type="HAMAP" id="MF_01894">
    <property type="entry name" value="Smc_prok"/>
    <property type="match status" value="1"/>
</dbReference>
<dbReference type="GO" id="GO:0007062">
    <property type="term" value="P:sister chromatid cohesion"/>
    <property type="evidence" value="ECO:0007669"/>
    <property type="project" value="InterPro"/>
</dbReference>
<protein>
    <recommendedName>
        <fullName evidence="6">Chromosome partition protein Smc</fullName>
    </recommendedName>
</protein>
<dbReference type="GO" id="GO:0006260">
    <property type="term" value="P:DNA replication"/>
    <property type="evidence" value="ECO:0007669"/>
    <property type="project" value="UniProtKB-UniRule"/>
</dbReference>
<proteinExistence type="inferred from homology"/>
<evidence type="ECO:0000256" key="5">
    <source>
        <dbReference type="ARBA" id="ARBA00023125"/>
    </source>
</evidence>
<evidence type="ECO:0000256" key="6">
    <source>
        <dbReference type="HAMAP-Rule" id="MF_01894"/>
    </source>
</evidence>